<evidence type="ECO:0000313" key="1">
    <source>
        <dbReference type="EMBL" id="QHS78145.1"/>
    </source>
</evidence>
<sequence>MEFIQAPIDHHDFLYRFFNKYIINEPRGIFACFCKKSFLRMILLKKIFSFRNDIKILECHLKELINNDMKHIKIIS</sequence>
<dbReference type="AlphaFoldDB" id="A0A6C0AFJ7"/>
<accession>A0A6C0AFJ7</accession>
<dbReference type="EMBL" id="MN740594">
    <property type="protein sequence ID" value="QHS78145.1"/>
    <property type="molecule type" value="Genomic_DNA"/>
</dbReference>
<protein>
    <submittedName>
        <fullName evidence="1">Uncharacterized protein</fullName>
    </submittedName>
</protein>
<reference evidence="1" key="1">
    <citation type="journal article" date="2020" name="Nature">
        <title>Giant virus diversity and host interactions through global metagenomics.</title>
        <authorList>
            <person name="Schulz F."/>
            <person name="Roux S."/>
            <person name="Paez-Espino D."/>
            <person name="Jungbluth S."/>
            <person name="Walsh D.A."/>
            <person name="Denef V.J."/>
            <person name="McMahon K.D."/>
            <person name="Konstantinidis K.T."/>
            <person name="Eloe-Fadrosh E.A."/>
            <person name="Kyrpides N.C."/>
            <person name="Woyke T."/>
        </authorList>
    </citation>
    <scope>NUCLEOTIDE SEQUENCE</scope>
    <source>
        <strain evidence="1">GVMAG-S-1021933-23</strain>
    </source>
</reference>
<name>A0A6C0AFJ7_9ZZZZ</name>
<proteinExistence type="predicted"/>
<organism evidence="1">
    <name type="scientific">viral metagenome</name>
    <dbReference type="NCBI Taxonomy" id="1070528"/>
    <lineage>
        <taxon>unclassified sequences</taxon>
        <taxon>metagenomes</taxon>
        <taxon>organismal metagenomes</taxon>
    </lineage>
</organism>